<proteinExistence type="predicted"/>
<dbReference type="Proteomes" id="UP000578531">
    <property type="component" value="Unassembled WGS sequence"/>
</dbReference>
<name>A0A8H6G3F4_9LECA</name>
<feature type="compositionally biased region" description="Polar residues" evidence="1">
    <location>
        <begin position="187"/>
        <end position="198"/>
    </location>
</feature>
<dbReference type="EMBL" id="JACCJC010000005">
    <property type="protein sequence ID" value="KAF6239731.1"/>
    <property type="molecule type" value="Genomic_DNA"/>
</dbReference>
<keyword evidence="3" id="KW-1185">Reference proteome</keyword>
<accession>A0A8H6G3F4</accession>
<dbReference type="AlphaFoldDB" id="A0A8H6G3F4"/>
<sequence length="1027" mass="116423">MSYSPIGDTIALTKLAYALYSRVVVVARDAPEQFEALLRDLDIYKGVLYRIRSQTDHGGDPSYSVAVQAVLERCFSTLYGLRDLTTKYENLAWSDRGVFFKRISWAKDQDAIKEFREKFKEHQQLLQIVLTSKGRKQLSEETKQTPIDDDEKPPVRIREPEVDVACTCGVSPIKRTTTATTTGSATLNNPRESLSTQSPKAVQFGYQPFRERTLSSTGSNAQEALESLTLKSRSYSASTAKTSCCSCHDRVQSGGLGIGECHIAPSFEKSSNECHALSEEEPPVPDQGPLQTKTKQPLVLLRDREKHNVVSDVQKLFRDSVESVKDPTSVERWLRLAIWWLVKSRIISHILAPEEIKRRGTDASQHQNRWHSTVSAEQAYTDLLKSSWILEEVILVGAADEELSYVSVRKMIKDLSASLHNDLLESRTFDRNFEVVEGNALLKNDLHLLESFEQTIEAEESIPAAMDDPVSALRWFEIDQDNAGMQHEKVLFRTFANAQLGSRYDRSKSPSAPYMLLVWTAADDCDIFVSLCNHRGSVNLSRKLAAEDLEDYEAGDDTTLFSIKFPTQEAEIKFLSHEDAVGFFTQPRIFFAALKKIKPRSGELAIYQASLSTYGDSSPGAVSGIERARTLASSKASSCGLRVYESMPDKCWKTTRRLVVSTPPDSTKPECVSHWLPVDQIKIVVEGTKVTVKWSDCEQLRRKELGDFAYQYSYIYKADEPNRKIYLEFGSASEAQRFEKCILLPTEMPPQVTTKVDIPSAFQDIRIYRLFDVDEPDRQYHSIALSKKNPRGPHMTEIYYVYRDLDWVFSTRNGAPTIIHFPSLQTSHYVSTIPRLQYKPNASDPTPDFSHVVETFKAARFELGCDHDLKRFMHGLTGWTLKFFRPLSKLLLVETGHLIMNPKEQHKGVCVHLWEKAAEEGQPQIQLAVRLGEEIKDPWITASLFEAHCRSEHSTMSYNVEFQALLLQRGVEVDTKYMTATTRGPLGAQATSRRRWRTTLTFANTEHKDEFLRASGLIKMMYVPVMG</sequence>
<organism evidence="2 3">
    <name type="scientific">Letharia columbiana</name>
    <dbReference type="NCBI Taxonomy" id="112416"/>
    <lineage>
        <taxon>Eukaryota</taxon>
        <taxon>Fungi</taxon>
        <taxon>Dikarya</taxon>
        <taxon>Ascomycota</taxon>
        <taxon>Pezizomycotina</taxon>
        <taxon>Lecanoromycetes</taxon>
        <taxon>OSLEUM clade</taxon>
        <taxon>Lecanoromycetidae</taxon>
        <taxon>Lecanorales</taxon>
        <taxon>Lecanorineae</taxon>
        <taxon>Parmeliaceae</taxon>
        <taxon>Letharia</taxon>
    </lineage>
</organism>
<dbReference type="RefSeq" id="XP_037169006.1">
    <property type="nucleotide sequence ID" value="XM_037304211.1"/>
</dbReference>
<feature type="region of interest" description="Disordered" evidence="1">
    <location>
        <begin position="272"/>
        <end position="291"/>
    </location>
</feature>
<gene>
    <name evidence="2" type="ORF">HO173_002277</name>
</gene>
<protein>
    <submittedName>
        <fullName evidence="2">Uncharacterized protein</fullName>
    </submittedName>
</protein>
<evidence type="ECO:0000256" key="1">
    <source>
        <dbReference type="SAM" id="MobiDB-lite"/>
    </source>
</evidence>
<reference evidence="2 3" key="1">
    <citation type="journal article" date="2020" name="Genomics">
        <title>Complete, high-quality genomes from long-read metagenomic sequencing of two wolf lichen thalli reveals enigmatic genome architecture.</title>
        <authorList>
            <person name="McKenzie S.K."/>
            <person name="Walston R.F."/>
            <person name="Allen J.L."/>
        </authorList>
    </citation>
    <scope>NUCLEOTIDE SEQUENCE [LARGE SCALE GENOMIC DNA]</scope>
    <source>
        <strain evidence="2">WasteWater2</strain>
    </source>
</reference>
<dbReference type="OrthoDB" id="3045089at2759"/>
<evidence type="ECO:0000313" key="2">
    <source>
        <dbReference type="EMBL" id="KAF6239731.1"/>
    </source>
</evidence>
<feature type="region of interest" description="Disordered" evidence="1">
    <location>
        <begin position="179"/>
        <end position="198"/>
    </location>
</feature>
<evidence type="ECO:0000313" key="3">
    <source>
        <dbReference type="Proteomes" id="UP000578531"/>
    </source>
</evidence>
<comment type="caution">
    <text evidence="2">The sequence shown here is derived from an EMBL/GenBank/DDBJ whole genome shotgun (WGS) entry which is preliminary data.</text>
</comment>
<dbReference type="GeneID" id="59283951"/>